<evidence type="ECO:0000313" key="1">
    <source>
        <dbReference type="EMBL" id="MEG3615095.1"/>
    </source>
</evidence>
<gene>
    <name evidence="1" type="ORF">V5O49_08175</name>
</gene>
<reference evidence="1" key="2">
    <citation type="submission" date="2024-02" db="EMBL/GenBank/DDBJ databases">
        <authorList>
            <person name="Prathaban M."/>
            <person name="Mythili R."/>
            <person name="Sharmila Devi N."/>
            <person name="Sobanaa M."/>
            <person name="Prathiviraj R."/>
            <person name="Selvin J."/>
        </authorList>
    </citation>
    <scope>NUCLEOTIDE SEQUENCE</scope>
    <source>
        <strain evidence="1">MP1014</strain>
    </source>
</reference>
<organism evidence="1 2">
    <name type="scientific">Isoptericola haloaureus</name>
    <dbReference type="NCBI Taxonomy" id="1542902"/>
    <lineage>
        <taxon>Bacteria</taxon>
        <taxon>Bacillati</taxon>
        <taxon>Actinomycetota</taxon>
        <taxon>Actinomycetes</taxon>
        <taxon>Micrococcales</taxon>
        <taxon>Promicromonosporaceae</taxon>
        <taxon>Isoptericola</taxon>
    </lineage>
</organism>
<name>A0ABU7Z746_9MICO</name>
<dbReference type="EMBL" id="JBAGLP010000117">
    <property type="protein sequence ID" value="MEG3615095.1"/>
    <property type="molecule type" value="Genomic_DNA"/>
</dbReference>
<dbReference type="RefSeq" id="WP_332901795.1">
    <property type="nucleotide sequence ID" value="NZ_JBAGLP010000117.1"/>
</dbReference>
<accession>A0ABU7Z746</accession>
<protein>
    <submittedName>
        <fullName evidence="1">Uncharacterized protein</fullName>
    </submittedName>
</protein>
<comment type="caution">
    <text evidence="1">The sequence shown here is derived from an EMBL/GenBank/DDBJ whole genome shotgun (WGS) entry which is preliminary data.</text>
</comment>
<proteinExistence type="predicted"/>
<evidence type="ECO:0000313" key="2">
    <source>
        <dbReference type="Proteomes" id="UP001310387"/>
    </source>
</evidence>
<dbReference type="Proteomes" id="UP001310387">
    <property type="component" value="Unassembled WGS sequence"/>
</dbReference>
<reference evidence="1" key="1">
    <citation type="journal article" date="2024" name="Antonie Van Leeuwenhoek">
        <title>Isoptericola haloaureus sp. nov., a dimorphic actinobacterium isolated from mangrove sediments of southeast India, implicating biosaline agricultural significance through nitrogen fixation and salt tolerance genes.</title>
        <authorList>
            <person name="Prathaban M."/>
            <person name="Prathiviraj R."/>
            <person name="Ravichandran M."/>
            <person name="Natarajan S.D."/>
            <person name="Sobanaa M."/>
            <person name="Hari Krishna Kumar S."/>
            <person name="Chandrasekar V."/>
            <person name="Selvin J."/>
        </authorList>
    </citation>
    <scope>NUCLEOTIDE SEQUENCE</scope>
    <source>
        <strain evidence="1">MP1014</strain>
    </source>
</reference>
<sequence length="239" mass="24177">MRRDEHRREGAANGTRIAPAVAGLVGVVLVAGACAGPEGAFAEPMAEHALFGDVAFSPASVTATLPRVTHVDGSSATAFSDLVVAGEITGWQRGRATDWSTDAGREVAWSGDADSREVVLALEVDEVVAAVDSVDVAPGDTIEVVATLGGEADADAAGDALAGLGDVVGLVAHGPGEHRDEWWVGLGGILLGDLDDGDLTWPVLEAAGGDLDLRDDVADLDALRRAAAAAPRTVAVGDS</sequence>
<dbReference type="PROSITE" id="PS51257">
    <property type="entry name" value="PROKAR_LIPOPROTEIN"/>
    <property type="match status" value="1"/>
</dbReference>
<keyword evidence="2" id="KW-1185">Reference proteome</keyword>